<dbReference type="Gene3D" id="2.120.10.30">
    <property type="entry name" value="TolB, C-terminal domain"/>
    <property type="match status" value="1"/>
</dbReference>
<reference evidence="1 2" key="1">
    <citation type="submission" date="2017-12" db="EMBL/GenBank/DDBJ databases">
        <authorList>
            <person name="Hurst M.R.H."/>
        </authorList>
    </citation>
    <scope>NUCLEOTIDE SEQUENCE [LARGE SCALE GENOMIC DNA]</scope>
    <source>
        <strain evidence="1 2">BM15</strain>
    </source>
</reference>
<proteinExistence type="predicted"/>
<keyword evidence="2" id="KW-1185">Reference proteome</keyword>
<evidence type="ECO:0000313" key="1">
    <source>
        <dbReference type="EMBL" id="AUH35076.1"/>
    </source>
</evidence>
<dbReference type="InterPro" id="IPR011659">
    <property type="entry name" value="WD40"/>
</dbReference>
<dbReference type="OrthoDB" id="9812921at2"/>
<dbReference type="SUPFAM" id="SSF82171">
    <property type="entry name" value="DPP6 N-terminal domain-like"/>
    <property type="match status" value="1"/>
</dbReference>
<evidence type="ECO:0008006" key="3">
    <source>
        <dbReference type="Google" id="ProtNLM"/>
    </source>
</evidence>
<name>A0A2K9EVY5_9RHOB</name>
<dbReference type="InterPro" id="IPR011042">
    <property type="entry name" value="6-blade_b-propeller_TolB-like"/>
</dbReference>
<protein>
    <recommendedName>
        <fullName evidence="3">Biopolymer transporter Tol</fullName>
    </recommendedName>
</protein>
<gene>
    <name evidence="1" type="ORF">CUV01_18355</name>
</gene>
<evidence type="ECO:0000313" key="2">
    <source>
        <dbReference type="Proteomes" id="UP000233742"/>
    </source>
</evidence>
<organism evidence="1 2">
    <name type="scientific">Paracoccus tegillarcae</name>
    <dbReference type="NCBI Taxonomy" id="1529068"/>
    <lineage>
        <taxon>Bacteria</taxon>
        <taxon>Pseudomonadati</taxon>
        <taxon>Pseudomonadota</taxon>
        <taxon>Alphaproteobacteria</taxon>
        <taxon>Rhodobacterales</taxon>
        <taxon>Paracoccaceae</taxon>
        <taxon>Paracoccus</taxon>
    </lineage>
</organism>
<accession>A0A2K9EVY5</accession>
<sequence length="280" mass="31197">MNWRSSLEICDLASGETRVMLRTPRLIEAPNWHPDDWLMVNGEGRLWRVDQMMPDLRPVDIGGLDRCNNDHGFLPDGRIVFSCHNDQGAGIHVADTRDGQAEARDLGLARPSWWHGAHGRLITYACARGGDRIVRIAVLDMETGDEHVLTPGLAHHDGPDFSAFGGYIWFNSDATGHAQIWRMRVDGSDAAPVFRDQNVNWFPHPSPDGRHVLYLAYPPGTLGHPRDLPVSLWLMAPDGGNRRKLFDLFGGQGTINTPCWSPDGRSFAFMRYSPEEGPAG</sequence>
<dbReference type="EMBL" id="CP025408">
    <property type="protein sequence ID" value="AUH35076.1"/>
    <property type="molecule type" value="Genomic_DNA"/>
</dbReference>
<dbReference type="Pfam" id="PF07676">
    <property type="entry name" value="PD40"/>
    <property type="match status" value="1"/>
</dbReference>
<dbReference type="KEGG" id="paro:CUV01_18355"/>
<dbReference type="AlphaFoldDB" id="A0A2K9EVY5"/>
<dbReference type="Proteomes" id="UP000233742">
    <property type="component" value="Chromosome"/>
</dbReference>